<evidence type="ECO:0008006" key="4">
    <source>
        <dbReference type="Google" id="ProtNLM"/>
    </source>
</evidence>
<sequence>MLSPIFIDVEASGITAGCYPIEVGWARAEAENGVVRLHARSILIRPSDAWRSESWRWDLASVAAHGLTMDTLLRDGMDVDTVCEVLDGAFSGEVLATDTGSGDWDDGWLQMLYEAAGRNRPWEIPETKSGGQVAAHLRLKSLDPRAIRPALRHWAPPHSHAAAEDAMTFAWEWGMSELIGGAGAAGLSAEALSAALADLPGLIPKKRWPLPTAESEARMRRRSPN</sequence>
<evidence type="ECO:0000313" key="2">
    <source>
        <dbReference type="EMBL" id="MBR0664821.1"/>
    </source>
</evidence>
<accession>A0ABS5EWZ0</accession>
<dbReference type="Gene3D" id="3.30.420.10">
    <property type="entry name" value="Ribonuclease H-like superfamily/Ribonuclease H"/>
    <property type="match status" value="1"/>
</dbReference>
<gene>
    <name evidence="2" type="ORF">GXW71_10705</name>
</gene>
<proteinExistence type="predicted"/>
<dbReference type="Proteomes" id="UP001196870">
    <property type="component" value="Unassembled WGS sequence"/>
</dbReference>
<dbReference type="InterPro" id="IPR036397">
    <property type="entry name" value="RNaseH_sf"/>
</dbReference>
<dbReference type="EMBL" id="JAAGBB010000011">
    <property type="protein sequence ID" value="MBR0664821.1"/>
    <property type="molecule type" value="Genomic_DNA"/>
</dbReference>
<comment type="caution">
    <text evidence="2">The sequence shown here is derived from an EMBL/GenBank/DDBJ whole genome shotgun (WGS) entry which is preliminary data.</text>
</comment>
<protein>
    <recommendedName>
        <fullName evidence="4">Exonuclease domain-containing protein</fullName>
    </recommendedName>
</protein>
<organism evidence="2 3">
    <name type="scientific">Plastoroseomonas hellenica</name>
    <dbReference type="NCBI Taxonomy" id="2687306"/>
    <lineage>
        <taxon>Bacteria</taxon>
        <taxon>Pseudomonadati</taxon>
        <taxon>Pseudomonadota</taxon>
        <taxon>Alphaproteobacteria</taxon>
        <taxon>Acetobacterales</taxon>
        <taxon>Acetobacteraceae</taxon>
        <taxon>Plastoroseomonas</taxon>
    </lineage>
</organism>
<evidence type="ECO:0000256" key="1">
    <source>
        <dbReference type="SAM" id="MobiDB-lite"/>
    </source>
</evidence>
<dbReference type="RefSeq" id="WP_211852494.1">
    <property type="nucleotide sequence ID" value="NZ_JAAGBB010000011.1"/>
</dbReference>
<evidence type="ECO:0000313" key="3">
    <source>
        <dbReference type="Proteomes" id="UP001196870"/>
    </source>
</evidence>
<feature type="region of interest" description="Disordered" evidence="1">
    <location>
        <begin position="206"/>
        <end position="225"/>
    </location>
</feature>
<keyword evidence="3" id="KW-1185">Reference proteome</keyword>
<reference evidence="3" key="1">
    <citation type="journal article" date="2021" name="Syst. Appl. Microbiol.">
        <title>Roseomonas hellenica sp. nov., isolated from roots of wild-growing Alkanna tinctoria.</title>
        <authorList>
            <person name="Rat A."/>
            <person name="Naranjo H.D."/>
            <person name="Lebbe L."/>
            <person name="Cnockaert M."/>
            <person name="Krigas N."/>
            <person name="Grigoriadou K."/>
            <person name="Maloupa E."/>
            <person name="Willems A."/>
        </authorList>
    </citation>
    <scope>NUCLEOTIDE SEQUENCE [LARGE SCALE GENOMIC DNA]</scope>
    <source>
        <strain evidence="3">LMG 31523</strain>
    </source>
</reference>
<name>A0ABS5EWZ0_9PROT</name>
<dbReference type="SUPFAM" id="SSF53098">
    <property type="entry name" value="Ribonuclease H-like"/>
    <property type="match status" value="1"/>
</dbReference>
<dbReference type="InterPro" id="IPR012337">
    <property type="entry name" value="RNaseH-like_sf"/>
</dbReference>